<evidence type="ECO:0000313" key="8">
    <source>
        <dbReference type="EMBL" id="AVY94348.1"/>
    </source>
</evidence>
<keyword evidence="4" id="KW-0574">Periplasm</keyword>
<evidence type="ECO:0000256" key="3">
    <source>
        <dbReference type="ARBA" id="ARBA00022737"/>
    </source>
</evidence>
<evidence type="ECO:0000313" key="9">
    <source>
        <dbReference type="Proteomes" id="UP000244173"/>
    </source>
</evidence>
<accession>A0A2S0PAE4</accession>
<dbReference type="PROSITE" id="PS50914">
    <property type="entry name" value="BON"/>
    <property type="match status" value="2"/>
</dbReference>
<evidence type="ECO:0000256" key="6">
    <source>
        <dbReference type="SAM" id="SignalP"/>
    </source>
</evidence>
<dbReference type="EMBL" id="CP028519">
    <property type="protein sequence ID" value="AVY94348.1"/>
    <property type="molecule type" value="Genomic_DNA"/>
</dbReference>
<dbReference type="NCBIfam" id="NF007858">
    <property type="entry name" value="PRK10568.1"/>
    <property type="match status" value="1"/>
</dbReference>
<feature type="domain" description="BON" evidence="7">
    <location>
        <begin position="48"/>
        <end position="116"/>
    </location>
</feature>
<feature type="signal peptide" evidence="6">
    <location>
        <begin position="1"/>
        <end position="22"/>
    </location>
</feature>
<dbReference type="Pfam" id="PF04972">
    <property type="entry name" value="BON"/>
    <property type="match status" value="2"/>
</dbReference>
<dbReference type="InterPro" id="IPR007055">
    <property type="entry name" value="BON_dom"/>
</dbReference>
<dbReference type="PANTHER" id="PTHR34606">
    <property type="entry name" value="BON DOMAIN-CONTAINING PROTEIN"/>
    <property type="match status" value="1"/>
</dbReference>
<dbReference type="KEGG" id="maer:DAI18_10075"/>
<dbReference type="GO" id="GO:0042597">
    <property type="term" value="C:periplasmic space"/>
    <property type="evidence" value="ECO:0007669"/>
    <property type="project" value="UniProtKB-SubCell"/>
</dbReference>
<dbReference type="Proteomes" id="UP000244173">
    <property type="component" value="Chromosome"/>
</dbReference>
<evidence type="ECO:0000256" key="1">
    <source>
        <dbReference type="ARBA" id="ARBA00004418"/>
    </source>
</evidence>
<dbReference type="Gene3D" id="3.30.1340.30">
    <property type="match status" value="2"/>
</dbReference>
<organism evidence="8 9">
    <name type="scientific">Microvirgula aerodenitrificans</name>
    <dbReference type="NCBI Taxonomy" id="57480"/>
    <lineage>
        <taxon>Bacteria</taxon>
        <taxon>Pseudomonadati</taxon>
        <taxon>Pseudomonadota</taxon>
        <taxon>Betaproteobacteria</taxon>
        <taxon>Neisseriales</taxon>
        <taxon>Aquaspirillaceae</taxon>
        <taxon>Microvirgula</taxon>
    </lineage>
</organism>
<reference evidence="8 9" key="1">
    <citation type="submission" date="2018-04" db="EMBL/GenBank/DDBJ databases">
        <title>Denitrifier Microvirgula.</title>
        <authorList>
            <person name="Anderson E."/>
            <person name="Jang J."/>
            <person name="Ishii S."/>
        </authorList>
    </citation>
    <scope>NUCLEOTIDE SEQUENCE [LARGE SCALE GENOMIC DNA]</scope>
    <source>
        <strain evidence="8 9">BE2.4</strain>
    </source>
</reference>
<evidence type="ECO:0000256" key="4">
    <source>
        <dbReference type="ARBA" id="ARBA00022764"/>
    </source>
</evidence>
<sequence length="194" mass="20159">MFQHATPWLLASSLVFSCAAMADTLGQSIDKAGSKIESGAKQADAYIDDSAVTARVKAALLADEQIKSLDIGVETQQGVVLLSGFVNDMQQSSLAAQLAANVPGVKEVRSDLRLKDGGDKGARGYLSDTAITSQVKAALLADADVKSFPISVSTSNGRVQLSGVVRNKAQVLRAAEVAGGIQGVTSVKNDLRVK</sequence>
<feature type="domain" description="BON" evidence="7">
    <location>
        <begin position="127"/>
        <end position="194"/>
    </location>
</feature>
<dbReference type="OrthoDB" id="8588735at2"/>
<dbReference type="InterPro" id="IPR051686">
    <property type="entry name" value="Lipoprotein_DolP"/>
</dbReference>
<comment type="subcellular location">
    <subcellularLocation>
        <location evidence="1">Periplasm</location>
    </subcellularLocation>
</comment>
<keyword evidence="2 6" id="KW-0732">Signal</keyword>
<dbReference type="PANTHER" id="PTHR34606:SF16">
    <property type="entry name" value="BON DOMAIN-CONTAINING PROTEIN"/>
    <property type="match status" value="1"/>
</dbReference>
<name>A0A2S0PAE4_9NEIS</name>
<evidence type="ECO:0000259" key="7">
    <source>
        <dbReference type="PROSITE" id="PS50914"/>
    </source>
</evidence>
<dbReference type="SMART" id="SM00749">
    <property type="entry name" value="BON"/>
    <property type="match status" value="2"/>
</dbReference>
<dbReference type="AlphaFoldDB" id="A0A2S0PAE4"/>
<dbReference type="InterPro" id="IPR014004">
    <property type="entry name" value="Transpt-assoc_nodulatn_dom_bac"/>
</dbReference>
<proteinExistence type="predicted"/>
<dbReference type="STRING" id="1122240.GCA_000620105_00053"/>
<keyword evidence="3" id="KW-0677">Repeat</keyword>
<evidence type="ECO:0000256" key="2">
    <source>
        <dbReference type="ARBA" id="ARBA00022729"/>
    </source>
</evidence>
<dbReference type="FunFam" id="3.30.1340.30:FF:000001">
    <property type="entry name" value="Molecular chaperone OsmY"/>
    <property type="match status" value="2"/>
</dbReference>
<gene>
    <name evidence="8" type="ORF">DAI18_10075</name>
</gene>
<protein>
    <recommendedName>
        <fullName evidence="5">Osmotically-inducible protein Y</fullName>
    </recommendedName>
</protein>
<evidence type="ECO:0000256" key="5">
    <source>
        <dbReference type="ARBA" id="ARBA00070588"/>
    </source>
</evidence>
<keyword evidence="9" id="KW-1185">Reference proteome</keyword>
<feature type="chain" id="PRO_5015615528" description="Osmotically-inducible protein Y" evidence="6">
    <location>
        <begin position="23"/>
        <end position="194"/>
    </location>
</feature>